<dbReference type="PANTHER" id="PTHR42973">
    <property type="entry name" value="BINDING OXIDOREDUCTASE, PUTATIVE (AFU_ORTHOLOGUE AFUA_1G17690)-RELATED"/>
    <property type="match status" value="1"/>
</dbReference>
<dbReference type="Gene3D" id="3.40.462.20">
    <property type="match status" value="1"/>
</dbReference>
<keyword evidence="8" id="KW-1185">Reference proteome</keyword>
<comment type="caution">
    <text evidence="7">The sequence shown here is derived from an EMBL/GenBank/DDBJ whole genome shotgun (WGS) entry which is preliminary data.</text>
</comment>
<keyword evidence="4" id="KW-0274">FAD</keyword>
<evidence type="ECO:0000256" key="3">
    <source>
        <dbReference type="ARBA" id="ARBA00022630"/>
    </source>
</evidence>
<dbReference type="InterPro" id="IPR016169">
    <property type="entry name" value="FAD-bd_PCMH_sub2"/>
</dbReference>
<reference evidence="8" key="1">
    <citation type="journal article" date="2019" name="Int. J. Syst. Evol. Microbiol.">
        <title>The Global Catalogue of Microorganisms (GCM) 10K type strain sequencing project: providing services to taxonomists for standard genome sequencing and annotation.</title>
        <authorList>
            <consortium name="The Broad Institute Genomics Platform"/>
            <consortium name="The Broad Institute Genome Sequencing Center for Infectious Disease"/>
            <person name="Wu L."/>
            <person name="Ma J."/>
        </authorList>
    </citation>
    <scope>NUCLEOTIDE SEQUENCE [LARGE SCALE GENOMIC DNA]</scope>
    <source>
        <strain evidence="8">NBRC 106348</strain>
    </source>
</reference>
<dbReference type="RefSeq" id="WP_284294436.1">
    <property type="nucleotide sequence ID" value="NZ_BSUK01000001.1"/>
</dbReference>
<evidence type="ECO:0000259" key="6">
    <source>
        <dbReference type="PROSITE" id="PS51387"/>
    </source>
</evidence>
<keyword evidence="5" id="KW-0560">Oxidoreductase</keyword>
<sequence>MTSSASPATSHPHAALRTAVRGRVWLPGDADFDEARLPWNRAVDQPAAAVVEAANADDVAALIRYAGDHGATVATQPNGHGATGRTQDAIVLRTGPLDSITIDPAARRAVIGAGVRSGALQAAAAEHGLTALPGSSPVVSVTGVVLGGGLSWFGRAFGWVADSVTAFDVVDAQGRPQHVTAGSDPELFWALRGGGGDYAVVTAVELTLHDAPEVFGGRVLWAGEHTAAVVAAYRSLTADAPDELTAWLSLAQFPGSDAVVAIDVTYLGDETRARALLAGLDDLPAPVADSRRTMTVAELGNITAEPTDPAAGLSRTELLTALDDDAVATLLAKPVAPLVAVQVRHLGGALGRRSDSPHGRLTEPYAVYLFGLPLGPDVTAAVTARQAELAAALPTSGRKPVTFLAPHETLADALDEASIARLRALKADRDPRGVLRSNFPVR</sequence>
<name>A0ABQ6I5S8_9MICO</name>
<evidence type="ECO:0000256" key="2">
    <source>
        <dbReference type="ARBA" id="ARBA00005466"/>
    </source>
</evidence>
<evidence type="ECO:0000256" key="5">
    <source>
        <dbReference type="ARBA" id="ARBA00023002"/>
    </source>
</evidence>
<dbReference type="InterPro" id="IPR036318">
    <property type="entry name" value="FAD-bd_PCMH-like_sf"/>
</dbReference>
<dbReference type="Pfam" id="PF01565">
    <property type="entry name" value="FAD_binding_4"/>
    <property type="match status" value="1"/>
</dbReference>
<evidence type="ECO:0000313" key="8">
    <source>
        <dbReference type="Proteomes" id="UP001157091"/>
    </source>
</evidence>
<dbReference type="EMBL" id="BSUK01000001">
    <property type="protein sequence ID" value="GMA26031.1"/>
    <property type="molecule type" value="Genomic_DNA"/>
</dbReference>
<evidence type="ECO:0000313" key="7">
    <source>
        <dbReference type="EMBL" id="GMA26031.1"/>
    </source>
</evidence>
<keyword evidence="3" id="KW-0285">Flavoprotein</keyword>
<comment type="similarity">
    <text evidence="2">Belongs to the oxygen-dependent FAD-linked oxidoreductase family.</text>
</comment>
<dbReference type="PANTHER" id="PTHR42973:SF39">
    <property type="entry name" value="FAD-BINDING PCMH-TYPE DOMAIN-CONTAINING PROTEIN"/>
    <property type="match status" value="1"/>
</dbReference>
<feature type="domain" description="FAD-binding PCMH-type" evidence="6">
    <location>
        <begin position="43"/>
        <end position="211"/>
    </location>
</feature>
<comment type="cofactor">
    <cofactor evidence="1">
        <name>FAD</name>
        <dbReference type="ChEBI" id="CHEBI:57692"/>
    </cofactor>
</comment>
<protein>
    <submittedName>
        <fullName evidence="7">Oxidoreductase</fullName>
    </submittedName>
</protein>
<accession>A0ABQ6I5S8</accession>
<organism evidence="7 8">
    <name type="scientific">Luteimicrobium album</name>
    <dbReference type="NCBI Taxonomy" id="1054550"/>
    <lineage>
        <taxon>Bacteria</taxon>
        <taxon>Bacillati</taxon>
        <taxon>Actinomycetota</taxon>
        <taxon>Actinomycetes</taxon>
        <taxon>Micrococcales</taxon>
        <taxon>Luteimicrobium</taxon>
    </lineage>
</organism>
<dbReference type="InterPro" id="IPR006094">
    <property type="entry name" value="Oxid_FAD_bind_N"/>
</dbReference>
<proteinExistence type="inferred from homology"/>
<dbReference type="InterPro" id="IPR016167">
    <property type="entry name" value="FAD-bd_PCMH_sub1"/>
</dbReference>
<dbReference type="SUPFAM" id="SSF56176">
    <property type="entry name" value="FAD-binding/transporter-associated domain-like"/>
    <property type="match status" value="1"/>
</dbReference>
<dbReference type="InterPro" id="IPR050416">
    <property type="entry name" value="FAD-linked_Oxidoreductase"/>
</dbReference>
<dbReference type="Gene3D" id="3.30.465.10">
    <property type="match status" value="1"/>
</dbReference>
<evidence type="ECO:0000256" key="1">
    <source>
        <dbReference type="ARBA" id="ARBA00001974"/>
    </source>
</evidence>
<dbReference type="Gene3D" id="3.30.43.10">
    <property type="entry name" value="Uridine Diphospho-n-acetylenolpyruvylglucosamine Reductase, domain 2"/>
    <property type="match status" value="1"/>
</dbReference>
<dbReference type="PROSITE" id="PS51387">
    <property type="entry name" value="FAD_PCMH"/>
    <property type="match status" value="1"/>
</dbReference>
<dbReference type="Proteomes" id="UP001157091">
    <property type="component" value="Unassembled WGS sequence"/>
</dbReference>
<gene>
    <name evidence="7" type="ORF">GCM10025864_37900</name>
</gene>
<evidence type="ECO:0000256" key="4">
    <source>
        <dbReference type="ARBA" id="ARBA00022827"/>
    </source>
</evidence>
<dbReference type="InterPro" id="IPR016166">
    <property type="entry name" value="FAD-bd_PCMH"/>
</dbReference>